<dbReference type="AlphaFoldDB" id="X6N1G7"/>
<evidence type="ECO:0000313" key="2">
    <source>
        <dbReference type="EMBL" id="ETO19167.1"/>
    </source>
</evidence>
<dbReference type="EMBL" id="ASPP01013958">
    <property type="protein sequence ID" value="ETO19167.1"/>
    <property type="molecule type" value="Genomic_DNA"/>
</dbReference>
<feature type="region of interest" description="Disordered" evidence="1">
    <location>
        <begin position="1"/>
        <end position="63"/>
    </location>
</feature>
<proteinExistence type="predicted"/>
<feature type="compositionally biased region" description="Low complexity" evidence="1">
    <location>
        <begin position="22"/>
        <end position="39"/>
    </location>
</feature>
<dbReference type="Proteomes" id="UP000023152">
    <property type="component" value="Unassembled WGS sequence"/>
</dbReference>
<evidence type="ECO:0000313" key="3">
    <source>
        <dbReference type="Proteomes" id="UP000023152"/>
    </source>
</evidence>
<evidence type="ECO:0000256" key="1">
    <source>
        <dbReference type="SAM" id="MobiDB-lite"/>
    </source>
</evidence>
<organism evidence="2 3">
    <name type="scientific">Reticulomyxa filosa</name>
    <dbReference type="NCBI Taxonomy" id="46433"/>
    <lineage>
        <taxon>Eukaryota</taxon>
        <taxon>Sar</taxon>
        <taxon>Rhizaria</taxon>
        <taxon>Retaria</taxon>
        <taxon>Foraminifera</taxon>
        <taxon>Monothalamids</taxon>
        <taxon>Reticulomyxidae</taxon>
        <taxon>Reticulomyxa</taxon>
    </lineage>
</organism>
<sequence length="108" mass="12288">MPPHLIQRRYPNANKSDNDITNSNVNTKHNHCNNNNPLEDNCHHSNPTSNEKKVSVSEESYSSIKPEQLSQILKIIQQKKMSGPVDIRTITALKQAEKKLIQMQSAQQ</sequence>
<accession>X6N1G7</accession>
<comment type="caution">
    <text evidence="2">The sequence shown here is derived from an EMBL/GenBank/DDBJ whole genome shotgun (WGS) entry which is preliminary data.</text>
</comment>
<name>X6N1G7_RETFI</name>
<reference evidence="2 3" key="1">
    <citation type="journal article" date="2013" name="Curr. Biol.">
        <title>The Genome of the Foraminiferan Reticulomyxa filosa.</title>
        <authorList>
            <person name="Glockner G."/>
            <person name="Hulsmann N."/>
            <person name="Schleicher M."/>
            <person name="Noegel A.A."/>
            <person name="Eichinger L."/>
            <person name="Gallinger C."/>
            <person name="Pawlowski J."/>
            <person name="Sierra R."/>
            <person name="Euteneuer U."/>
            <person name="Pillet L."/>
            <person name="Moustafa A."/>
            <person name="Platzer M."/>
            <person name="Groth M."/>
            <person name="Szafranski K."/>
            <person name="Schliwa M."/>
        </authorList>
    </citation>
    <scope>NUCLEOTIDE SEQUENCE [LARGE SCALE GENOMIC DNA]</scope>
</reference>
<protein>
    <submittedName>
        <fullName evidence="2">Uncharacterized protein</fullName>
    </submittedName>
</protein>
<keyword evidence="3" id="KW-1185">Reference proteome</keyword>
<gene>
    <name evidence="2" type="ORF">RFI_18067</name>
</gene>